<feature type="transmembrane region" description="Helical" evidence="8">
    <location>
        <begin position="137"/>
        <end position="159"/>
    </location>
</feature>
<feature type="transmembrane region" description="Helical" evidence="8">
    <location>
        <begin position="7"/>
        <end position="28"/>
    </location>
</feature>
<dbReference type="Pfam" id="PF07690">
    <property type="entry name" value="MFS_1"/>
    <property type="match status" value="2"/>
</dbReference>
<evidence type="ECO:0000256" key="4">
    <source>
        <dbReference type="ARBA" id="ARBA00022448"/>
    </source>
</evidence>
<feature type="domain" description="Major facilitator superfamily (MFS) profile" evidence="9">
    <location>
        <begin position="8"/>
        <end position="403"/>
    </location>
</feature>
<keyword evidence="5 8" id="KW-0812">Transmembrane</keyword>
<comment type="subcellular location">
    <subcellularLocation>
        <location evidence="2">Membrane</location>
        <topology evidence="2">Multi-pass membrane protein</topology>
    </subcellularLocation>
</comment>
<feature type="transmembrane region" description="Helical" evidence="8">
    <location>
        <begin position="79"/>
        <end position="98"/>
    </location>
</feature>
<dbReference type="SUPFAM" id="SSF103473">
    <property type="entry name" value="MFS general substrate transporter"/>
    <property type="match status" value="1"/>
</dbReference>
<feature type="transmembrane region" description="Helical" evidence="8">
    <location>
        <begin position="48"/>
        <end position="67"/>
    </location>
</feature>
<feature type="transmembrane region" description="Helical" evidence="8">
    <location>
        <begin position="284"/>
        <end position="302"/>
    </location>
</feature>
<dbReference type="InterPro" id="IPR020846">
    <property type="entry name" value="MFS_dom"/>
</dbReference>
<name>A0A7H0GTT6_9BACT</name>
<evidence type="ECO:0000256" key="3">
    <source>
        <dbReference type="ARBA" id="ARBA00007520"/>
    </source>
</evidence>
<evidence type="ECO:0000256" key="1">
    <source>
        <dbReference type="ARBA" id="ARBA00003279"/>
    </source>
</evidence>
<feature type="transmembrane region" description="Helical" evidence="8">
    <location>
        <begin position="308"/>
        <end position="333"/>
    </location>
</feature>
<comment type="function">
    <text evidence="1">Resistance to tetracycline by an active tetracycline efflux. This is an energy-dependent process that decreases the accumulation of the antibiotic in whole cells. This protein functions as a metal-tetracycline/H(+) antiporter.</text>
</comment>
<evidence type="ECO:0000259" key="9">
    <source>
        <dbReference type="PROSITE" id="PS50850"/>
    </source>
</evidence>
<reference evidence="10 11" key="1">
    <citation type="submission" date="2020-08" db="EMBL/GenBank/DDBJ databases">
        <title>Genome sequence of Hymenobacter qilianensis JCM 19763T.</title>
        <authorList>
            <person name="Hyun D.-W."/>
            <person name="Bae J.-W."/>
        </authorList>
    </citation>
    <scope>NUCLEOTIDE SEQUENCE [LARGE SCALE GENOMIC DNA]</scope>
    <source>
        <strain evidence="10 11">JCM 19763</strain>
    </source>
</reference>
<feature type="transmembrane region" description="Helical" evidence="8">
    <location>
        <begin position="374"/>
        <end position="395"/>
    </location>
</feature>
<organism evidence="10 11">
    <name type="scientific">Hymenobacter qilianensis</name>
    <dbReference type="NCBI Taxonomy" id="1385715"/>
    <lineage>
        <taxon>Bacteria</taxon>
        <taxon>Pseudomonadati</taxon>
        <taxon>Bacteroidota</taxon>
        <taxon>Cytophagia</taxon>
        <taxon>Cytophagales</taxon>
        <taxon>Hymenobacteraceae</taxon>
        <taxon>Hymenobacter</taxon>
    </lineage>
</organism>
<sequence length="428" mass="45767">MAENRKAALGFIFITLLLDVIGFGIIIPVLPTLIRELTGGTLSEAAQYGGWMLFAFAGMQFLFSPVLGNLSDQYGRRPVLLFALFGFGLDYLFLAFAPTVGWLFVGRIIAGITGASFTTASAYIADISPPEKRAQNFGMIGVAAGLGFIIGPVIGGLLGQFGPRVPFFAAASLTMLNWLYGYFVLPESLPVENRRPFDWKRANAVGTLKQLRRYPVILGLVGSMLLLYIAAHATQSTWSYYTMYKFGWNEAWVGYSLGAVGTMTVLVQGLLIRIVNPRLGPKRSVLVGMTLYAIGFTLFAFASKGWMMFVFLVPYGLGGIAVPALQGIMSGLVPANEQGELQGALTSVISVTSIVGPPLMTNLFSYFSGPQAPVHLPGAAFLTGAVLTVVSTLFVMRSLAGYVPPADAVPTEDAVIPDQDLALKGGEA</sequence>
<evidence type="ECO:0000313" key="10">
    <source>
        <dbReference type="EMBL" id="QNP51702.1"/>
    </source>
</evidence>
<evidence type="ECO:0000256" key="5">
    <source>
        <dbReference type="ARBA" id="ARBA00022692"/>
    </source>
</evidence>
<dbReference type="RefSeq" id="WP_187731979.1">
    <property type="nucleotide sequence ID" value="NZ_BMFN01000003.1"/>
</dbReference>
<dbReference type="GO" id="GO:0022857">
    <property type="term" value="F:transmembrane transporter activity"/>
    <property type="evidence" value="ECO:0007669"/>
    <property type="project" value="InterPro"/>
</dbReference>
<proteinExistence type="inferred from homology"/>
<dbReference type="PROSITE" id="PS50850">
    <property type="entry name" value="MFS"/>
    <property type="match status" value="1"/>
</dbReference>
<comment type="similarity">
    <text evidence="3">Belongs to the major facilitator superfamily. TCR/Tet family.</text>
</comment>
<accession>A0A7H0GTT6</accession>
<dbReference type="Gene3D" id="1.20.1250.20">
    <property type="entry name" value="MFS general substrate transporter like domains"/>
    <property type="match status" value="1"/>
</dbReference>
<feature type="transmembrane region" description="Helical" evidence="8">
    <location>
        <begin position="104"/>
        <end position="125"/>
    </location>
</feature>
<dbReference type="PANTHER" id="PTHR23504">
    <property type="entry name" value="MAJOR FACILITATOR SUPERFAMILY DOMAIN-CONTAINING PROTEIN 10"/>
    <property type="match status" value="1"/>
</dbReference>
<feature type="transmembrane region" description="Helical" evidence="8">
    <location>
        <begin position="214"/>
        <end position="231"/>
    </location>
</feature>
<feature type="transmembrane region" description="Helical" evidence="8">
    <location>
        <begin position="251"/>
        <end position="272"/>
    </location>
</feature>
<evidence type="ECO:0000256" key="8">
    <source>
        <dbReference type="SAM" id="Phobius"/>
    </source>
</evidence>
<dbReference type="PRINTS" id="PR01035">
    <property type="entry name" value="TCRTETA"/>
</dbReference>
<dbReference type="InterPro" id="IPR001958">
    <property type="entry name" value="Tet-R_TetA/multi-R_MdtG-like"/>
</dbReference>
<feature type="transmembrane region" description="Helical" evidence="8">
    <location>
        <begin position="165"/>
        <end position="185"/>
    </location>
</feature>
<dbReference type="EMBL" id="CP060784">
    <property type="protein sequence ID" value="QNP51702.1"/>
    <property type="molecule type" value="Genomic_DNA"/>
</dbReference>
<keyword evidence="11" id="KW-1185">Reference proteome</keyword>
<dbReference type="Proteomes" id="UP000516093">
    <property type="component" value="Chromosome"/>
</dbReference>
<dbReference type="InterPro" id="IPR011701">
    <property type="entry name" value="MFS"/>
</dbReference>
<evidence type="ECO:0000256" key="6">
    <source>
        <dbReference type="ARBA" id="ARBA00022989"/>
    </source>
</evidence>
<evidence type="ECO:0000313" key="11">
    <source>
        <dbReference type="Proteomes" id="UP000516093"/>
    </source>
</evidence>
<dbReference type="GO" id="GO:0016020">
    <property type="term" value="C:membrane"/>
    <property type="evidence" value="ECO:0007669"/>
    <property type="project" value="UniProtKB-SubCell"/>
</dbReference>
<dbReference type="PROSITE" id="PS00216">
    <property type="entry name" value="SUGAR_TRANSPORT_1"/>
    <property type="match status" value="1"/>
</dbReference>
<feature type="transmembrane region" description="Helical" evidence="8">
    <location>
        <begin position="345"/>
        <end position="368"/>
    </location>
</feature>
<gene>
    <name evidence="10" type="ORF">H9L05_17295</name>
</gene>
<dbReference type="KEGG" id="hqi:H9L05_17295"/>
<protein>
    <submittedName>
        <fullName evidence="10">TCR/Tet family MFS transporter</fullName>
    </submittedName>
</protein>
<dbReference type="AlphaFoldDB" id="A0A7H0GTT6"/>
<keyword evidence="7 8" id="KW-0472">Membrane</keyword>
<evidence type="ECO:0000256" key="7">
    <source>
        <dbReference type="ARBA" id="ARBA00023136"/>
    </source>
</evidence>
<keyword evidence="4" id="KW-0813">Transport</keyword>
<dbReference type="CDD" id="cd17388">
    <property type="entry name" value="MFS_TetA"/>
    <property type="match status" value="1"/>
</dbReference>
<evidence type="ECO:0000256" key="2">
    <source>
        <dbReference type="ARBA" id="ARBA00004141"/>
    </source>
</evidence>
<dbReference type="InterPro" id="IPR036259">
    <property type="entry name" value="MFS_trans_sf"/>
</dbReference>
<dbReference type="InterPro" id="IPR005829">
    <property type="entry name" value="Sugar_transporter_CS"/>
</dbReference>
<keyword evidence="6 8" id="KW-1133">Transmembrane helix</keyword>
<dbReference type="PANTHER" id="PTHR23504:SF15">
    <property type="entry name" value="MAJOR FACILITATOR SUPERFAMILY (MFS) PROFILE DOMAIN-CONTAINING PROTEIN"/>
    <property type="match status" value="1"/>
</dbReference>